<evidence type="ECO:0000256" key="4">
    <source>
        <dbReference type="ARBA" id="ARBA00022475"/>
    </source>
</evidence>
<evidence type="ECO:0000256" key="3">
    <source>
        <dbReference type="ARBA" id="ARBA00006263"/>
    </source>
</evidence>
<dbReference type="AlphaFoldDB" id="A0A975BBZ6"/>
<keyword evidence="11" id="KW-1185">Reference proteome</keyword>
<dbReference type="GO" id="GO:0048472">
    <property type="term" value="F:threonine-phosphate decarboxylase activity"/>
    <property type="evidence" value="ECO:0007669"/>
    <property type="project" value="InterPro"/>
</dbReference>
<keyword evidence="8 9" id="KW-0472">Membrane</keyword>
<protein>
    <recommendedName>
        <fullName evidence="9">Cobalamin biosynthesis protein CobD</fullName>
    </recommendedName>
</protein>
<proteinExistence type="inferred from homology"/>
<dbReference type="Proteomes" id="UP000663720">
    <property type="component" value="Chromosome"/>
</dbReference>
<dbReference type="HAMAP" id="MF_00024">
    <property type="entry name" value="CobD_CbiB"/>
    <property type="match status" value="1"/>
</dbReference>
<dbReference type="GO" id="GO:0005886">
    <property type="term" value="C:plasma membrane"/>
    <property type="evidence" value="ECO:0007669"/>
    <property type="project" value="UniProtKB-SubCell"/>
</dbReference>
<evidence type="ECO:0000256" key="5">
    <source>
        <dbReference type="ARBA" id="ARBA00022573"/>
    </source>
</evidence>
<dbReference type="RefSeq" id="WP_207688388.1">
    <property type="nucleotide sequence ID" value="NZ_CP061799.1"/>
</dbReference>
<dbReference type="GO" id="GO:0015420">
    <property type="term" value="F:ABC-type vitamin B12 transporter activity"/>
    <property type="evidence" value="ECO:0007669"/>
    <property type="project" value="UniProtKB-UniRule"/>
</dbReference>
<dbReference type="InterPro" id="IPR004485">
    <property type="entry name" value="Cobalamin_biosynth_CobD/CbiB"/>
</dbReference>
<dbReference type="GO" id="GO:0009236">
    <property type="term" value="P:cobalamin biosynthetic process"/>
    <property type="evidence" value="ECO:0007669"/>
    <property type="project" value="UniProtKB-UniRule"/>
</dbReference>
<dbReference type="Pfam" id="PF03186">
    <property type="entry name" value="CobD_Cbib"/>
    <property type="match status" value="1"/>
</dbReference>
<keyword evidence="5 9" id="KW-0169">Cobalamin biosynthesis</keyword>
<dbReference type="NCBIfam" id="TIGR00380">
    <property type="entry name" value="cobal_cbiB"/>
    <property type="match status" value="1"/>
</dbReference>
<comment type="function">
    <text evidence="9">Converts cobyric acid to cobinamide by the addition of aminopropanol on the F carboxylic group.</text>
</comment>
<reference evidence="10" key="1">
    <citation type="journal article" date="2021" name="Microb. Physiol.">
        <title>Proteogenomic Insights into the Physiology of Marine, Sulfate-Reducing, Filamentous Desulfonema limicola and Desulfonema magnum.</title>
        <authorList>
            <person name="Schnaars V."/>
            <person name="Wohlbrand L."/>
            <person name="Scheve S."/>
            <person name="Hinrichs C."/>
            <person name="Reinhardt R."/>
            <person name="Rabus R."/>
        </authorList>
    </citation>
    <scope>NUCLEOTIDE SEQUENCE</scope>
    <source>
        <strain evidence="10">5ac10</strain>
    </source>
</reference>
<evidence type="ECO:0000256" key="7">
    <source>
        <dbReference type="ARBA" id="ARBA00022989"/>
    </source>
</evidence>
<evidence type="ECO:0000256" key="2">
    <source>
        <dbReference type="ARBA" id="ARBA00004953"/>
    </source>
</evidence>
<dbReference type="PANTHER" id="PTHR34308:SF1">
    <property type="entry name" value="COBALAMIN BIOSYNTHESIS PROTEIN CBIB"/>
    <property type="match status" value="1"/>
</dbReference>
<keyword evidence="4 9" id="KW-1003">Cell membrane</keyword>
<feature type="transmembrane region" description="Helical" evidence="9">
    <location>
        <begin position="48"/>
        <end position="73"/>
    </location>
</feature>
<evidence type="ECO:0000313" key="11">
    <source>
        <dbReference type="Proteomes" id="UP000663720"/>
    </source>
</evidence>
<evidence type="ECO:0000256" key="1">
    <source>
        <dbReference type="ARBA" id="ARBA00004651"/>
    </source>
</evidence>
<dbReference type="PANTHER" id="PTHR34308">
    <property type="entry name" value="COBALAMIN BIOSYNTHESIS PROTEIN CBIB"/>
    <property type="match status" value="1"/>
</dbReference>
<evidence type="ECO:0000256" key="8">
    <source>
        <dbReference type="ARBA" id="ARBA00023136"/>
    </source>
</evidence>
<evidence type="ECO:0000256" key="9">
    <source>
        <dbReference type="HAMAP-Rule" id="MF_00024"/>
    </source>
</evidence>
<feature type="transmembrane region" description="Helical" evidence="9">
    <location>
        <begin position="296"/>
        <end position="316"/>
    </location>
</feature>
<gene>
    <name evidence="9 10" type="primary">cobD</name>
    <name evidence="10" type="ORF">dnl_48350</name>
</gene>
<organism evidence="10 11">
    <name type="scientific">Desulfonema limicola</name>
    <dbReference type="NCBI Taxonomy" id="45656"/>
    <lineage>
        <taxon>Bacteria</taxon>
        <taxon>Pseudomonadati</taxon>
        <taxon>Thermodesulfobacteriota</taxon>
        <taxon>Desulfobacteria</taxon>
        <taxon>Desulfobacterales</taxon>
        <taxon>Desulfococcaceae</taxon>
        <taxon>Desulfonema</taxon>
    </lineage>
</organism>
<evidence type="ECO:0000313" key="10">
    <source>
        <dbReference type="EMBL" id="QTA82460.1"/>
    </source>
</evidence>
<comment type="pathway">
    <text evidence="2 9">Cofactor biosynthesis; adenosylcobalamin biosynthesis.</text>
</comment>
<feature type="transmembrane region" description="Helical" evidence="9">
    <location>
        <begin position="156"/>
        <end position="177"/>
    </location>
</feature>
<keyword evidence="7 9" id="KW-1133">Transmembrane helix</keyword>
<comment type="caution">
    <text evidence="9">Lacks conserved residue(s) required for the propagation of feature annotation.</text>
</comment>
<accession>A0A975BBZ6</accession>
<sequence length="317" mass="34975">MFFSAWYVLPSAFLLDFIFGDPDFSFHPIRCMGKAIDSLEPVFRKFPLSLTISGGVFAICLISGIWLLTFFLVKTAGFFYPPLKAFLEIIIIYFCIAPHSLEKAGMEIYRILKQNNLPEARQKLSMIVGRDVTKLSETGAARAAVETVAENLSDGVIAPLFFAALGGAPLIMAYKMINTLDSMIGYKNEKYINFGRIAARIDDIANYIPARISVFLIALAAQILSQKGKAALKTAKLEGNKHTSPNAGYPEAAFAGALGIRLGGPNIYHGTRVEKPYIGKWFAEVKVEDIKKACDLMFLSSFLWFALVWAGTALLFL</sequence>
<feature type="transmembrane region" description="Helical" evidence="9">
    <location>
        <begin position="85"/>
        <end position="101"/>
    </location>
</feature>
<comment type="subcellular location">
    <subcellularLocation>
        <location evidence="1 9">Cell membrane</location>
        <topology evidence="1 9">Multi-pass membrane protein</topology>
    </subcellularLocation>
</comment>
<name>A0A975BBZ6_9BACT</name>
<keyword evidence="6 9" id="KW-0812">Transmembrane</keyword>
<dbReference type="EMBL" id="CP061799">
    <property type="protein sequence ID" value="QTA82460.1"/>
    <property type="molecule type" value="Genomic_DNA"/>
</dbReference>
<evidence type="ECO:0000256" key="6">
    <source>
        <dbReference type="ARBA" id="ARBA00022692"/>
    </source>
</evidence>
<dbReference type="KEGG" id="dli:dnl_48350"/>
<comment type="similarity">
    <text evidence="3 9">Belongs to the CobD/CbiB family.</text>
</comment>